<comment type="cofactor">
    <cofactor evidence="1">
        <name>Mg(2+)</name>
        <dbReference type="ChEBI" id="CHEBI:18420"/>
    </cofactor>
</comment>
<dbReference type="PRINTS" id="PR00509">
    <property type="entry name" value="PGMPMM"/>
</dbReference>
<evidence type="ECO:0000259" key="10">
    <source>
        <dbReference type="Pfam" id="PF02879"/>
    </source>
</evidence>
<dbReference type="AlphaFoldDB" id="A0A7Y7IVZ3"/>
<keyword evidence="5 7" id="KW-0460">Magnesium</keyword>
<dbReference type="InterPro" id="IPR005846">
    <property type="entry name" value="A-D-PHexomutase_a/b/a-III"/>
</dbReference>
<dbReference type="CDD" id="cd03089">
    <property type="entry name" value="PMM_PGM"/>
    <property type="match status" value="1"/>
</dbReference>
<dbReference type="InterPro" id="IPR005844">
    <property type="entry name" value="A-D-PHexomutase_a/b/a-I"/>
</dbReference>
<sequence>MSFTHSFDPTSLREYDIRGIVGKTLHPEDAFAIGRTFGSIVARKGGKTVAIGYDGRLSSPALEAALVEGAVASGVEVLRVGRGPTPMLYFASVTLKADGAIMVTGSHNPPNYNGFKMMLAGKPFFGAQIKELGDLAAAGDVVPEAAGSVRDVHLKDDYIARLVQDWDGGDRKLKIVWDNGNSVAGEVLADLVKKIPGEHTVLNGEIDGTFPAHHPDPTVAKNLEQLIDTVRRTGADIGLAFDGDADRVGVVDDKGEILWGDQILVILARDVLRTHPGATIIADVKASQVLFDEVAKAGGKPLMWRTGHSLIKSKMAETASPLAGEMSGHIFFADKWYGFDDALYAAVRLLGIVARLDTTLSAVREALPETISTPELRFDCPDTRKFAVIEEVAGRLKEDGSDVSMIDGVRVNTQDGWWLLRASNTQAVLVARAEGNTQAGLERLKVALTAQLEKSGLAAPDFSGENAGH</sequence>
<dbReference type="SUPFAM" id="SSF55957">
    <property type="entry name" value="Phosphoglucomutase, C-terminal domain"/>
    <property type="match status" value="1"/>
</dbReference>
<dbReference type="GO" id="GO:0000287">
    <property type="term" value="F:magnesium ion binding"/>
    <property type="evidence" value="ECO:0007669"/>
    <property type="project" value="InterPro"/>
</dbReference>
<dbReference type="SUPFAM" id="SSF53738">
    <property type="entry name" value="Phosphoglucomutase, first 3 domains"/>
    <property type="match status" value="3"/>
</dbReference>
<evidence type="ECO:0000256" key="5">
    <source>
        <dbReference type="ARBA" id="ARBA00022842"/>
    </source>
</evidence>
<dbReference type="InterPro" id="IPR036900">
    <property type="entry name" value="A-D-PHexomutase_C_sf"/>
</dbReference>
<protein>
    <submittedName>
        <fullName evidence="12">Phosphomannomutase/phosphoglucomutase</fullName>
    </submittedName>
</protein>
<dbReference type="InterPro" id="IPR016055">
    <property type="entry name" value="A-D-PHexomutase_a/b/a-I/II/III"/>
</dbReference>
<dbReference type="InterPro" id="IPR005841">
    <property type="entry name" value="Alpha-D-phosphohexomutase_SF"/>
</dbReference>
<evidence type="ECO:0000256" key="7">
    <source>
        <dbReference type="RuleBase" id="RU004326"/>
    </source>
</evidence>
<evidence type="ECO:0000259" key="8">
    <source>
        <dbReference type="Pfam" id="PF00408"/>
    </source>
</evidence>
<comment type="caution">
    <text evidence="12">The sequence shown here is derived from an EMBL/GenBank/DDBJ whole genome shotgun (WGS) entry which is preliminary data.</text>
</comment>
<evidence type="ECO:0000256" key="3">
    <source>
        <dbReference type="ARBA" id="ARBA00022553"/>
    </source>
</evidence>
<gene>
    <name evidence="12" type="ORF">HUK84_09405</name>
</gene>
<evidence type="ECO:0000256" key="2">
    <source>
        <dbReference type="ARBA" id="ARBA00010231"/>
    </source>
</evidence>
<dbReference type="Gene3D" id="3.30.310.50">
    <property type="entry name" value="Alpha-D-phosphohexomutase, C-terminal domain"/>
    <property type="match status" value="1"/>
</dbReference>
<dbReference type="Pfam" id="PF02880">
    <property type="entry name" value="PGM_PMM_III"/>
    <property type="match status" value="1"/>
</dbReference>
<accession>A0A7Y7IVZ3</accession>
<feature type="domain" description="Alpha-D-phosphohexomutase alpha/beta/alpha" evidence="9">
    <location>
        <begin position="12"/>
        <end position="135"/>
    </location>
</feature>
<dbReference type="PROSITE" id="PS00710">
    <property type="entry name" value="PGM_PMM"/>
    <property type="match status" value="1"/>
</dbReference>
<dbReference type="InterPro" id="IPR005845">
    <property type="entry name" value="A-D-PHexomutase_a/b/a-II"/>
</dbReference>
<dbReference type="PANTHER" id="PTHR43771:SF2">
    <property type="entry name" value="PHOSPHOMANNOMUTASE_PHOSPHOGLUCOMUTASE"/>
    <property type="match status" value="1"/>
</dbReference>
<dbReference type="Gene3D" id="3.40.120.10">
    <property type="entry name" value="Alpha-D-Glucose-1,6-Bisphosphate, subunit A, domain 3"/>
    <property type="match status" value="3"/>
</dbReference>
<organism evidence="12 13">
    <name type="scientific">Nguyenibacter vanlangensis</name>
    <dbReference type="NCBI Taxonomy" id="1216886"/>
    <lineage>
        <taxon>Bacteria</taxon>
        <taxon>Pseudomonadati</taxon>
        <taxon>Pseudomonadota</taxon>
        <taxon>Alphaproteobacteria</taxon>
        <taxon>Acetobacterales</taxon>
        <taxon>Acetobacteraceae</taxon>
        <taxon>Nguyenibacter</taxon>
    </lineage>
</organism>
<name>A0A7Y7IVZ3_9PROT</name>
<keyword evidence="4 7" id="KW-0479">Metal-binding</keyword>
<keyword evidence="3" id="KW-0597">Phosphoprotein</keyword>
<evidence type="ECO:0000256" key="6">
    <source>
        <dbReference type="ARBA" id="ARBA00023235"/>
    </source>
</evidence>
<evidence type="ECO:0000313" key="12">
    <source>
        <dbReference type="EMBL" id="NVN11344.1"/>
    </source>
</evidence>
<evidence type="ECO:0000313" key="13">
    <source>
        <dbReference type="Proteomes" id="UP000534870"/>
    </source>
</evidence>
<reference evidence="12 13" key="1">
    <citation type="submission" date="2020-06" db="EMBL/GenBank/DDBJ databases">
        <title>Description of novel acetic acid bacteria.</title>
        <authorList>
            <person name="Sombolestani A."/>
        </authorList>
    </citation>
    <scope>NUCLEOTIDE SEQUENCE [LARGE SCALE GENOMIC DNA]</scope>
    <source>
        <strain evidence="12 13">LMG 31431</strain>
    </source>
</reference>
<evidence type="ECO:0000256" key="1">
    <source>
        <dbReference type="ARBA" id="ARBA00001946"/>
    </source>
</evidence>
<dbReference type="EMBL" id="JABXXP010000157">
    <property type="protein sequence ID" value="NVN11344.1"/>
    <property type="molecule type" value="Genomic_DNA"/>
</dbReference>
<feature type="domain" description="Alpha-D-phosphohexomutase alpha/beta/alpha" evidence="11">
    <location>
        <begin position="259"/>
        <end position="369"/>
    </location>
</feature>
<dbReference type="Pfam" id="PF02879">
    <property type="entry name" value="PGM_PMM_II"/>
    <property type="match status" value="1"/>
</dbReference>
<dbReference type="Proteomes" id="UP000534870">
    <property type="component" value="Unassembled WGS sequence"/>
</dbReference>
<dbReference type="PANTHER" id="PTHR43771">
    <property type="entry name" value="PHOSPHOMANNOMUTASE"/>
    <property type="match status" value="1"/>
</dbReference>
<dbReference type="NCBIfam" id="NF046027">
    <property type="entry name" value="PhglucPhmanMutPgmG"/>
    <property type="match status" value="1"/>
</dbReference>
<evidence type="ECO:0000259" key="9">
    <source>
        <dbReference type="Pfam" id="PF02878"/>
    </source>
</evidence>
<dbReference type="GO" id="GO:0005975">
    <property type="term" value="P:carbohydrate metabolic process"/>
    <property type="evidence" value="ECO:0007669"/>
    <property type="project" value="InterPro"/>
</dbReference>
<evidence type="ECO:0000259" key="11">
    <source>
        <dbReference type="Pfam" id="PF02880"/>
    </source>
</evidence>
<dbReference type="InterPro" id="IPR016066">
    <property type="entry name" value="A-D-PHexomutase_CS"/>
</dbReference>
<evidence type="ECO:0000256" key="4">
    <source>
        <dbReference type="ARBA" id="ARBA00022723"/>
    </source>
</evidence>
<proteinExistence type="inferred from homology"/>
<feature type="domain" description="Alpha-D-phosphohexomutase alpha/beta/alpha" evidence="10">
    <location>
        <begin position="157"/>
        <end position="255"/>
    </location>
</feature>
<dbReference type="Pfam" id="PF00408">
    <property type="entry name" value="PGM_PMM_IV"/>
    <property type="match status" value="1"/>
</dbReference>
<dbReference type="InterPro" id="IPR005843">
    <property type="entry name" value="A-D-PHexomutase_C"/>
</dbReference>
<dbReference type="GO" id="GO:0016868">
    <property type="term" value="F:intramolecular phosphotransferase activity"/>
    <property type="evidence" value="ECO:0007669"/>
    <property type="project" value="InterPro"/>
</dbReference>
<dbReference type="RefSeq" id="WP_176640062.1">
    <property type="nucleotide sequence ID" value="NZ_JABXXP010000157.1"/>
</dbReference>
<feature type="domain" description="Alpha-D-phosphohexomutase C-terminal" evidence="8">
    <location>
        <begin position="375"/>
        <end position="449"/>
    </location>
</feature>
<comment type="similarity">
    <text evidence="2 7">Belongs to the phosphohexose mutase family.</text>
</comment>
<keyword evidence="6" id="KW-0413">Isomerase</keyword>
<dbReference type="Pfam" id="PF02878">
    <property type="entry name" value="PGM_PMM_I"/>
    <property type="match status" value="1"/>
</dbReference>